<evidence type="ECO:0000313" key="3">
    <source>
        <dbReference type="Proteomes" id="UP000231407"/>
    </source>
</evidence>
<feature type="transmembrane region" description="Helical" evidence="1">
    <location>
        <begin position="121"/>
        <end position="141"/>
    </location>
</feature>
<feature type="transmembrane region" description="Helical" evidence="1">
    <location>
        <begin position="32"/>
        <end position="53"/>
    </location>
</feature>
<dbReference type="EMBL" id="PEWA01000008">
    <property type="protein sequence ID" value="PIU73778.1"/>
    <property type="molecule type" value="Genomic_DNA"/>
</dbReference>
<feature type="transmembrane region" description="Helical" evidence="1">
    <location>
        <begin position="187"/>
        <end position="209"/>
    </location>
</feature>
<sequence length="263" mass="29613">MNISKHWRYLISTIILGVGLYLFLSLPVDSRYLGIVLELVLVIFCFWFGLGIIFERGVYNKLMTAILPVLLTLGYGLFVVLLPSSQISFLIYAAAFGVMIYLIFLVENVFLVAIGYKTVPLYRAAYTVSLILVLLTAFFLFDSMLSFRLPFWGNSLLALFITILLFLYQFWAIAIDLPDDGKGRGRWVYILVAAWIVGQMALVFSFWPVGIFKGSVYLVSIIYLLSGLFQADIKDRLFKGVVTGYILTGIAILTAIIVTNTWG</sequence>
<feature type="transmembrane region" description="Helical" evidence="1">
    <location>
        <begin position="240"/>
        <end position="262"/>
    </location>
</feature>
<protein>
    <submittedName>
        <fullName evidence="2">Uncharacterized protein</fullName>
    </submittedName>
</protein>
<gene>
    <name evidence="2" type="ORF">COS78_00560</name>
</gene>
<evidence type="ECO:0000256" key="1">
    <source>
        <dbReference type="SAM" id="Phobius"/>
    </source>
</evidence>
<comment type="caution">
    <text evidence="2">The sequence shown here is derived from an EMBL/GenBank/DDBJ whole genome shotgun (WGS) entry which is preliminary data.</text>
</comment>
<feature type="transmembrane region" description="Helical" evidence="1">
    <location>
        <begin position="65"/>
        <end position="83"/>
    </location>
</feature>
<keyword evidence="1" id="KW-0472">Membrane</keyword>
<organism evidence="2 3">
    <name type="scientific">Candidatus Shapirobacteria bacterium CG06_land_8_20_14_3_00_40_12</name>
    <dbReference type="NCBI Taxonomy" id="1974881"/>
    <lineage>
        <taxon>Bacteria</taxon>
        <taxon>Candidatus Shapironibacteriota</taxon>
    </lineage>
</organism>
<reference evidence="3" key="1">
    <citation type="submission" date="2017-09" db="EMBL/GenBank/DDBJ databases">
        <title>Depth-based differentiation of microbial function through sediment-hosted aquifers and enrichment of novel symbionts in the deep terrestrial subsurface.</title>
        <authorList>
            <person name="Probst A.J."/>
            <person name="Ladd B."/>
            <person name="Jarett J.K."/>
            <person name="Geller-Mcgrath D.E."/>
            <person name="Sieber C.M.K."/>
            <person name="Emerson J.B."/>
            <person name="Anantharaman K."/>
            <person name="Thomas B.C."/>
            <person name="Malmstrom R."/>
            <person name="Stieglmeier M."/>
            <person name="Klingl A."/>
            <person name="Woyke T."/>
            <person name="Ryan C.M."/>
            <person name="Banfield J.F."/>
        </authorList>
    </citation>
    <scope>NUCLEOTIDE SEQUENCE [LARGE SCALE GENOMIC DNA]</scope>
</reference>
<name>A0A2M7AT53_9BACT</name>
<evidence type="ECO:0000313" key="2">
    <source>
        <dbReference type="EMBL" id="PIU73778.1"/>
    </source>
</evidence>
<feature type="transmembrane region" description="Helical" evidence="1">
    <location>
        <begin position="89"/>
        <end position="114"/>
    </location>
</feature>
<accession>A0A2M7AT53</accession>
<feature type="transmembrane region" description="Helical" evidence="1">
    <location>
        <begin position="215"/>
        <end position="233"/>
    </location>
</feature>
<feature type="transmembrane region" description="Helical" evidence="1">
    <location>
        <begin position="7"/>
        <end position="26"/>
    </location>
</feature>
<proteinExistence type="predicted"/>
<dbReference type="Proteomes" id="UP000231407">
    <property type="component" value="Unassembled WGS sequence"/>
</dbReference>
<keyword evidence="1" id="KW-1133">Transmembrane helix</keyword>
<dbReference type="AlphaFoldDB" id="A0A2M7AT53"/>
<feature type="transmembrane region" description="Helical" evidence="1">
    <location>
        <begin position="156"/>
        <end position="175"/>
    </location>
</feature>
<keyword evidence="1" id="KW-0812">Transmembrane</keyword>